<dbReference type="Pfam" id="PF05834">
    <property type="entry name" value="Lycopene_cycl"/>
    <property type="match status" value="1"/>
</dbReference>
<dbReference type="RefSeq" id="WP_186807630.1">
    <property type="nucleotide sequence ID" value="NZ_BJVC01000001.1"/>
</dbReference>
<dbReference type="Proteomes" id="UP000321405">
    <property type="component" value="Unassembled WGS sequence"/>
</dbReference>
<protein>
    <submittedName>
        <fullName evidence="1">Halogenase</fullName>
    </submittedName>
</protein>
<evidence type="ECO:0000313" key="1">
    <source>
        <dbReference type="EMBL" id="GEL01197.1"/>
    </source>
</evidence>
<dbReference type="SUPFAM" id="SSF51905">
    <property type="entry name" value="FAD/NAD(P)-binding domain"/>
    <property type="match status" value="1"/>
</dbReference>
<evidence type="ECO:0000313" key="2">
    <source>
        <dbReference type="Proteomes" id="UP000321405"/>
    </source>
</evidence>
<keyword evidence="2" id="KW-1185">Reference proteome</keyword>
<dbReference type="PANTHER" id="PTHR43747">
    <property type="entry name" value="FAD-BINDING PROTEIN"/>
    <property type="match status" value="1"/>
</dbReference>
<gene>
    <name evidence="1" type="ORF">SSA02_03600</name>
</gene>
<dbReference type="InterPro" id="IPR036188">
    <property type="entry name" value="FAD/NAD-bd_sf"/>
</dbReference>
<sequence>MSTSESATPVYDVLIVGAGLAGLTLSQQLLDADPALRICLVHNRRFPNAEKVHKVGESTVEIGAYYLREIVGCGHHLEGDHLRKMGLRFIRTSQTGYREMGLPTYPYHRTYQIDRGRLENHLHERLIDRVTLLETMKAVDTVREEDAYRTCVRDQRGALSTLRSRWIVDASGRGRMLMRKFGLQTDTGIDHSAVWFRLAGKVDINAFMTSERDDDPFRAVPDRSASTTHFVGKGYWVWIIRLDETATSIGIVFDNTLHDLSAMSSHPLAMAWLARHEPRLHAYLEGEEFERLDFSMMRNYSYLASCFLSTDQWAVTGEAAGFVDPMYSNGIDLIGLTNTMITNAITGRCDRAEITRMNDLLRDVYHGFIATHRDSLRRFDEWDYLFVKSNWDTTFYFLFMCVLFMNGKFATLDFPHGIYALIKELYALHDEVMTCLRDPERMGRYDDLPDFISLVGSIQDYANRTIVSADRSDAAIIAKLEHNADILRHLAASILERKDFDVEFRAVFDRLDAGMGAAPAVRAA</sequence>
<dbReference type="InterPro" id="IPR050816">
    <property type="entry name" value="Flavin-dep_Halogenase_NPB"/>
</dbReference>
<dbReference type="PANTHER" id="PTHR43747:SF1">
    <property type="entry name" value="SLR1998 PROTEIN"/>
    <property type="match status" value="1"/>
</dbReference>
<dbReference type="EMBL" id="BJVC01000001">
    <property type="protein sequence ID" value="GEL01197.1"/>
    <property type="molecule type" value="Genomic_DNA"/>
</dbReference>
<reference evidence="1 2" key="1">
    <citation type="submission" date="2019-07" db="EMBL/GenBank/DDBJ databases">
        <title>Whole genome shotgun sequence of Swaminathania salitolerans NBRC 104436.</title>
        <authorList>
            <person name="Hosoyama A."/>
            <person name="Uohara A."/>
            <person name="Ohji S."/>
            <person name="Ichikawa N."/>
        </authorList>
    </citation>
    <scope>NUCLEOTIDE SEQUENCE [LARGE SCALE GENOMIC DNA]</scope>
    <source>
        <strain evidence="1 2">NBRC 104436</strain>
    </source>
</reference>
<dbReference type="Gene3D" id="3.50.50.60">
    <property type="entry name" value="FAD/NAD(P)-binding domain"/>
    <property type="match status" value="1"/>
</dbReference>
<name>A0A511BLH7_9PROT</name>
<dbReference type="AlphaFoldDB" id="A0A511BLH7"/>
<proteinExistence type="predicted"/>
<comment type="caution">
    <text evidence="1">The sequence shown here is derived from an EMBL/GenBank/DDBJ whole genome shotgun (WGS) entry which is preliminary data.</text>
</comment>
<accession>A0A511BLH7</accession>
<organism evidence="1 2">
    <name type="scientific">Swaminathania salitolerans</name>
    <dbReference type="NCBI Taxonomy" id="182838"/>
    <lineage>
        <taxon>Bacteria</taxon>
        <taxon>Pseudomonadati</taxon>
        <taxon>Pseudomonadota</taxon>
        <taxon>Alphaproteobacteria</taxon>
        <taxon>Acetobacterales</taxon>
        <taxon>Acetobacteraceae</taxon>
        <taxon>Swaminathania</taxon>
    </lineage>
</organism>